<dbReference type="EMBL" id="LUGH01001384">
    <property type="protein sequence ID" value="OBZ81176.1"/>
    <property type="molecule type" value="Genomic_DNA"/>
</dbReference>
<dbReference type="InParanoid" id="A0A1C7MXN2"/>
<organism evidence="5 6">
    <name type="scientific">Choanephora cucurbitarum</name>
    <dbReference type="NCBI Taxonomy" id="101091"/>
    <lineage>
        <taxon>Eukaryota</taxon>
        <taxon>Fungi</taxon>
        <taxon>Fungi incertae sedis</taxon>
        <taxon>Mucoromycota</taxon>
        <taxon>Mucoromycotina</taxon>
        <taxon>Mucoromycetes</taxon>
        <taxon>Mucorales</taxon>
        <taxon>Mucorineae</taxon>
        <taxon>Choanephoraceae</taxon>
        <taxon>Choanephoroideae</taxon>
        <taxon>Choanephora</taxon>
    </lineage>
</organism>
<dbReference type="Proteomes" id="UP000093000">
    <property type="component" value="Unassembled WGS sequence"/>
</dbReference>
<evidence type="ECO:0000256" key="1">
    <source>
        <dbReference type="ARBA" id="ARBA00022741"/>
    </source>
</evidence>
<keyword evidence="6" id="KW-1185">Reference proteome</keyword>
<dbReference type="GO" id="GO:1904263">
    <property type="term" value="P:positive regulation of TORC1 signaling"/>
    <property type="evidence" value="ECO:0007669"/>
    <property type="project" value="TreeGrafter"/>
</dbReference>
<dbReference type="OrthoDB" id="26136at2759"/>
<comment type="caution">
    <text evidence="5">The sequence shown here is derived from an EMBL/GenBank/DDBJ whole genome shotgun (WGS) entry which is preliminary data.</text>
</comment>
<dbReference type="Gene3D" id="3.30.450.190">
    <property type="match status" value="1"/>
</dbReference>
<evidence type="ECO:0000256" key="2">
    <source>
        <dbReference type="ARBA" id="ARBA00023134"/>
    </source>
</evidence>
<evidence type="ECO:0000313" key="6">
    <source>
        <dbReference type="Proteomes" id="UP000093000"/>
    </source>
</evidence>
<feature type="compositionally biased region" description="Basic and acidic residues" evidence="4">
    <location>
        <begin position="7"/>
        <end position="17"/>
    </location>
</feature>
<dbReference type="InterPro" id="IPR006762">
    <property type="entry name" value="Gtr1_RagA"/>
</dbReference>
<dbReference type="STRING" id="101091.A0A1C7MXN2"/>
<protein>
    <recommendedName>
        <fullName evidence="3">GTP-binding protein</fullName>
    </recommendedName>
</protein>
<comment type="similarity">
    <text evidence="3">Belongs to the GTR/RAG GTP-binding protein family.</text>
</comment>
<dbReference type="GO" id="GO:0005634">
    <property type="term" value="C:nucleus"/>
    <property type="evidence" value="ECO:0007669"/>
    <property type="project" value="TreeGrafter"/>
</dbReference>
<dbReference type="PANTHER" id="PTHR11259">
    <property type="entry name" value="RAS-RELATED GTP BINDING RAG/GTR YEAST"/>
    <property type="match status" value="1"/>
</dbReference>
<name>A0A1C7MXN2_9FUNG</name>
<dbReference type="PANTHER" id="PTHR11259:SF2">
    <property type="entry name" value="GH16429P"/>
    <property type="match status" value="1"/>
</dbReference>
<accession>A0A1C7MXN2</accession>
<comment type="function">
    <text evidence="3">GTPase involved in activation of the TORC1 signaling pathway, which promotes growth and represses autophagy in nutrient-rich conditions.</text>
</comment>
<dbReference type="GO" id="GO:0010507">
    <property type="term" value="P:negative regulation of autophagy"/>
    <property type="evidence" value="ECO:0007669"/>
    <property type="project" value="TreeGrafter"/>
</dbReference>
<dbReference type="GO" id="GO:0003924">
    <property type="term" value="F:GTPase activity"/>
    <property type="evidence" value="ECO:0007669"/>
    <property type="project" value="UniProtKB-UniRule"/>
</dbReference>
<dbReference type="GO" id="GO:0009267">
    <property type="term" value="P:cellular response to starvation"/>
    <property type="evidence" value="ECO:0007669"/>
    <property type="project" value="TreeGrafter"/>
</dbReference>
<keyword evidence="1 3" id="KW-0547">Nucleotide-binding</keyword>
<evidence type="ECO:0000256" key="4">
    <source>
        <dbReference type="SAM" id="MobiDB-lite"/>
    </source>
</evidence>
<feature type="region of interest" description="Disordered" evidence="4">
    <location>
        <begin position="1"/>
        <end position="30"/>
    </location>
</feature>
<keyword evidence="2 3" id="KW-0342">GTP-binding</keyword>
<proteinExistence type="inferred from homology"/>
<evidence type="ECO:0000256" key="3">
    <source>
        <dbReference type="RuleBase" id="RU367014"/>
    </source>
</evidence>
<evidence type="ECO:0000313" key="5">
    <source>
        <dbReference type="EMBL" id="OBZ81176.1"/>
    </source>
</evidence>
<feature type="compositionally biased region" description="Polar residues" evidence="4">
    <location>
        <begin position="18"/>
        <end position="28"/>
    </location>
</feature>
<reference evidence="5 6" key="1">
    <citation type="submission" date="2016-03" db="EMBL/GenBank/DDBJ databases">
        <title>Choanephora cucurbitarum.</title>
        <authorList>
            <person name="Min B."/>
            <person name="Park H."/>
            <person name="Park J.-H."/>
            <person name="Shin H.-D."/>
            <person name="Choi I.-G."/>
        </authorList>
    </citation>
    <scope>NUCLEOTIDE SEQUENCE [LARGE SCALE GENOMIC DNA]</scope>
    <source>
        <strain evidence="5 6">KUS-F28377</strain>
    </source>
</reference>
<sequence length="93" mass="10935">MDADAQSLERRLIEHQEQQQQNGSSDAEASSLIKLDNGDVLYMREVNRLLVLICLLRQDNFEKHGLIDYNFQCFKEAVTEVFEFSRKRNTQQQ</sequence>
<dbReference type="AlphaFoldDB" id="A0A1C7MXN2"/>
<dbReference type="GO" id="GO:0005525">
    <property type="term" value="F:GTP binding"/>
    <property type="evidence" value="ECO:0007669"/>
    <property type="project" value="UniProtKB-UniRule"/>
</dbReference>
<gene>
    <name evidence="5" type="ORF">A0J61_10776</name>
</gene>
<comment type="subunit">
    <text evidence="3">Component of the GSE complex.</text>
</comment>
<dbReference type="GO" id="GO:1990131">
    <property type="term" value="C:Gtr1-Gtr2 GTPase complex"/>
    <property type="evidence" value="ECO:0007669"/>
    <property type="project" value="UniProtKB-UniRule"/>
</dbReference>